<proteinExistence type="predicted"/>
<feature type="region of interest" description="Disordered" evidence="1">
    <location>
        <begin position="26"/>
        <end position="67"/>
    </location>
</feature>
<keyword evidence="3" id="KW-1185">Reference proteome</keyword>
<name>A0A318U3M3_9RHOB</name>
<sequence>MHKATRRNGGFADLLRCRFSGWQITPSTAAPLQPSRGSEDLDRHRPPPRPAPKVGPRTDTKSLSFGERESAQISPRFFREHSLVVPFAPLFRTYRAQIVSRAVSAPQENTGHFTKICPVYRELTMTRWGRHRSSSPPGPASVSTCSTMPPRRRFRTMINLGAWPEQFQTPDCSANATKVTETAALFAAQKIAPRITFC</sequence>
<reference evidence="2 3" key="1">
    <citation type="submission" date="2018-06" db="EMBL/GenBank/DDBJ databases">
        <title>Genomic Encyclopedia of Type Strains, Phase III (KMG-III): the genomes of soil and plant-associated and newly described type strains.</title>
        <authorList>
            <person name="Whitman W."/>
        </authorList>
    </citation>
    <scope>NUCLEOTIDE SEQUENCE [LARGE SCALE GENOMIC DNA]</scope>
    <source>
        <strain evidence="2 3">JA737</strain>
    </source>
</reference>
<gene>
    <name evidence="2" type="ORF">C8J30_101559</name>
</gene>
<feature type="region of interest" description="Disordered" evidence="1">
    <location>
        <begin position="129"/>
        <end position="148"/>
    </location>
</feature>
<comment type="caution">
    <text evidence="2">The sequence shown here is derived from an EMBL/GenBank/DDBJ whole genome shotgun (WGS) entry which is preliminary data.</text>
</comment>
<feature type="compositionally biased region" description="Basic and acidic residues" evidence="1">
    <location>
        <begin position="56"/>
        <end position="67"/>
    </location>
</feature>
<dbReference type="AlphaFoldDB" id="A0A318U3M3"/>
<evidence type="ECO:0000313" key="2">
    <source>
        <dbReference type="EMBL" id="PYF13172.1"/>
    </source>
</evidence>
<evidence type="ECO:0000256" key="1">
    <source>
        <dbReference type="SAM" id="MobiDB-lite"/>
    </source>
</evidence>
<protein>
    <submittedName>
        <fullName evidence="2">Uncharacterized protein</fullName>
    </submittedName>
</protein>
<organism evidence="2 3">
    <name type="scientific">Rhodobacter viridis</name>
    <dbReference type="NCBI Taxonomy" id="1054202"/>
    <lineage>
        <taxon>Bacteria</taxon>
        <taxon>Pseudomonadati</taxon>
        <taxon>Pseudomonadota</taxon>
        <taxon>Alphaproteobacteria</taxon>
        <taxon>Rhodobacterales</taxon>
        <taxon>Rhodobacter group</taxon>
        <taxon>Rhodobacter</taxon>
    </lineage>
</organism>
<evidence type="ECO:0000313" key="3">
    <source>
        <dbReference type="Proteomes" id="UP000247727"/>
    </source>
</evidence>
<dbReference type="EMBL" id="QJTK01000001">
    <property type="protein sequence ID" value="PYF13172.1"/>
    <property type="molecule type" value="Genomic_DNA"/>
</dbReference>
<dbReference type="Proteomes" id="UP000247727">
    <property type="component" value="Unassembled WGS sequence"/>
</dbReference>
<accession>A0A318U3M3</accession>